<feature type="domain" description="Methyltransferase type 11" evidence="1">
    <location>
        <begin position="67"/>
        <end position="115"/>
    </location>
</feature>
<gene>
    <name evidence="2" type="ORF">H6G95_25505</name>
</gene>
<keyword evidence="2" id="KW-0489">Methyltransferase</keyword>
<sequence length="221" mass="25322">MLAIGQKNSTSLITKPQSVQFGCGLCAPSQWINFDSSPALRLQKLPMIGNLIPSGPFGRYPQNVKYGDIVKGLPIPEASVDYLYCSHIFEHLTLNELRLSLQNCYQYLKPGGIFRFVLPDLEFMARQYVNSTSADAALEFMRVTWLGKENRQHDLIAFLKEWLSGTQHLWMWDYKSLSIELENVGFKEIRRAYLGDYGISVFSEVEDPQRWENELGIQCSK</sequence>
<keyword evidence="3" id="KW-1185">Reference proteome</keyword>
<dbReference type="InterPro" id="IPR013216">
    <property type="entry name" value="Methyltransf_11"/>
</dbReference>
<dbReference type="RefSeq" id="WP_190897478.1">
    <property type="nucleotide sequence ID" value="NZ_JACJTE010000038.1"/>
</dbReference>
<name>A0ABR8F2L2_NOSLI</name>
<dbReference type="Gene3D" id="3.40.50.150">
    <property type="entry name" value="Vaccinia Virus protein VP39"/>
    <property type="match status" value="1"/>
</dbReference>
<proteinExistence type="predicted"/>
<dbReference type="EMBL" id="JACJTE010000038">
    <property type="protein sequence ID" value="MBD2563901.1"/>
    <property type="molecule type" value="Genomic_DNA"/>
</dbReference>
<dbReference type="InterPro" id="IPR029063">
    <property type="entry name" value="SAM-dependent_MTases_sf"/>
</dbReference>
<dbReference type="Proteomes" id="UP000604661">
    <property type="component" value="Unassembled WGS sequence"/>
</dbReference>
<protein>
    <submittedName>
        <fullName evidence="2">Methyltransferase domain-containing protein</fullName>
    </submittedName>
</protein>
<evidence type="ECO:0000259" key="1">
    <source>
        <dbReference type="Pfam" id="PF08241"/>
    </source>
</evidence>
<accession>A0ABR8F2L2</accession>
<dbReference type="GO" id="GO:0032259">
    <property type="term" value="P:methylation"/>
    <property type="evidence" value="ECO:0007669"/>
    <property type="project" value="UniProtKB-KW"/>
</dbReference>
<evidence type="ECO:0000313" key="3">
    <source>
        <dbReference type="Proteomes" id="UP000604661"/>
    </source>
</evidence>
<dbReference type="Pfam" id="PF08241">
    <property type="entry name" value="Methyltransf_11"/>
    <property type="match status" value="1"/>
</dbReference>
<reference evidence="2 3" key="1">
    <citation type="journal article" date="2020" name="ISME J.">
        <title>Comparative genomics reveals insights into cyanobacterial evolution and habitat adaptation.</title>
        <authorList>
            <person name="Chen M.Y."/>
            <person name="Teng W.K."/>
            <person name="Zhao L."/>
            <person name="Hu C.X."/>
            <person name="Zhou Y.K."/>
            <person name="Han B.P."/>
            <person name="Song L.R."/>
            <person name="Shu W.S."/>
        </authorList>
    </citation>
    <scope>NUCLEOTIDE SEQUENCE [LARGE SCALE GENOMIC DNA]</scope>
    <source>
        <strain evidence="2 3">FACHB-391</strain>
    </source>
</reference>
<dbReference type="GO" id="GO:0008168">
    <property type="term" value="F:methyltransferase activity"/>
    <property type="evidence" value="ECO:0007669"/>
    <property type="project" value="UniProtKB-KW"/>
</dbReference>
<comment type="caution">
    <text evidence="2">The sequence shown here is derived from an EMBL/GenBank/DDBJ whole genome shotgun (WGS) entry which is preliminary data.</text>
</comment>
<dbReference type="CDD" id="cd02440">
    <property type="entry name" value="AdoMet_MTases"/>
    <property type="match status" value="1"/>
</dbReference>
<organism evidence="2 3">
    <name type="scientific">Nostoc linckia FACHB-391</name>
    <dbReference type="NCBI Taxonomy" id="2692906"/>
    <lineage>
        <taxon>Bacteria</taxon>
        <taxon>Bacillati</taxon>
        <taxon>Cyanobacteriota</taxon>
        <taxon>Cyanophyceae</taxon>
        <taxon>Nostocales</taxon>
        <taxon>Nostocaceae</taxon>
        <taxon>Nostoc</taxon>
    </lineage>
</organism>
<dbReference type="SUPFAM" id="SSF53335">
    <property type="entry name" value="S-adenosyl-L-methionine-dependent methyltransferases"/>
    <property type="match status" value="1"/>
</dbReference>
<evidence type="ECO:0000313" key="2">
    <source>
        <dbReference type="EMBL" id="MBD2563901.1"/>
    </source>
</evidence>
<keyword evidence="2" id="KW-0808">Transferase</keyword>